<feature type="signal peptide" evidence="6">
    <location>
        <begin position="1"/>
        <end position="18"/>
    </location>
</feature>
<reference evidence="7" key="1">
    <citation type="submission" date="2021-01" db="EMBL/GenBank/DDBJ databases">
        <authorList>
            <person name="Kaushik A."/>
        </authorList>
    </citation>
    <scope>NUCLEOTIDE SEQUENCE</scope>
    <source>
        <strain evidence="7">AG2-2IIIB</strain>
    </source>
</reference>
<gene>
    <name evidence="7" type="ORF">RDB_LOCUS85939</name>
</gene>
<evidence type="ECO:0000256" key="2">
    <source>
        <dbReference type="ARBA" id="ARBA00022759"/>
    </source>
</evidence>
<evidence type="ECO:0000313" key="8">
    <source>
        <dbReference type="Proteomes" id="UP000663843"/>
    </source>
</evidence>
<dbReference type="InterPro" id="IPR016191">
    <property type="entry name" value="Ribonuclease/ribotoxin"/>
</dbReference>
<dbReference type="PANTHER" id="PTHR42104:SF1">
    <property type="entry name" value="EXTRACELLULAR GUANYL-SPECIFIC RIBONUCLEASE RNTA (AFU_ORTHOLOGUE AFUA_4G03230)"/>
    <property type="match status" value="1"/>
</dbReference>
<name>A0A8H3B8X4_9AGAM</name>
<dbReference type="GO" id="GO:0003723">
    <property type="term" value="F:RNA binding"/>
    <property type="evidence" value="ECO:0007669"/>
    <property type="project" value="InterPro"/>
</dbReference>
<evidence type="ECO:0000256" key="5">
    <source>
        <dbReference type="ARBA" id="ARBA00023239"/>
    </source>
</evidence>
<dbReference type="InterPro" id="IPR000026">
    <property type="entry name" value="N1-like"/>
</dbReference>
<organism evidence="7 8">
    <name type="scientific">Rhizoctonia solani</name>
    <dbReference type="NCBI Taxonomy" id="456999"/>
    <lineage>
        <taxon>Eukaryota</taxon>
        <taxon>Fungi</taxon>
        <taxon>Dikarya</taxon>
        <taxon>Basidiomycota</taxon>
        <taxon>Agaricomycotina</taxon>
        <taxon>Agaricomycetes</taxon>
        <taxon>Cantharellales</taxon>
        <taxon>Ceratobasidiaceae</taxon>
        <taxon>Rhizoctonia</taxon>
    </lineage>
</organism>
<evidence type="ECO:0000256" key="6">
    <source>
        <dbReference type="SAM" id="SignalP"/>
    </source>
</evidence>
<feature type="non-terminal residue" evidence="7">
    <location>
        <position position="1"/>
    </location>
</feature>
<dbReference type="GO" id="GO:0016787">
    <property type="term" value="F:hydrolase activity"/>
    <property type="evidence" value="ECO:0007669"/>
    <property type="project" value="UniProtKB-KW"/>
</dbReference>
<dbReference type="EMBL" id="CAJMWT010002664">
    <property type="protein sequence ID" value="CAE6450048.1"/>
    <property type="molecule type" value="Genomic_DNA"/>
</dbReference>
<protein>
    <submittedName>
        <fullName evidence="7">Uncharacterized protein</fullName>
    </submittedName>
</protein>
<dbReference type="PANTHER" id="PTHR42104">
    <property type="entry name" value="EXTRACELLULAR GUANYL-SPECIFIC RIBONUCLEASE RNTA (AFU_ORTHOLOGUE AFUA_4G03230)"/>
    <property type="match status" value="1"/>
</dbReference>
<sequence length="132" mass="14319">MIALRYFMILALSALTIAIPTLVETPDLSKRTIGGATAADCNGIRFTSDEVQIAAQAAASRINNHTQVGRSRYPHKFNNREGFNFLPNCAAPFFEFPIFSDKVYTGGENNNEKPGADRVVVGSVTGEDATFC</sequence>
<dbReference type="SUPFAM" id="SSF53933">
    <property type="entry name" value="Microbial ribonucleases"/>
    <property type="match status" value="1"/>
</dbReference>
<dbReference type="AlphaFoldDB" id="A0A8H3B8X4"/>
<keyword evidence="6" id="KW-0732">Signal</keyword>
<comment type="caution">
    <text evidence="7">The sequence shown here is derived from an EMBL/GenBank/DDBJ whole genome shotgun (WGS) entry which is preliminary data.</text>
</comment>
<keyword evidence="3" id="KW-0378">Hydrolase</keyword>
<keyword evidence="2" id="KW-0255">Endonuclease</keyword>
<keyword evidence="4" id="KW-1015">Disulfide bond</keyword>
<evidence type="ECO:0000313" key="7">
    <source>
        <dbReference type="EMBL" id="CAE6450048.1"/>
    </source>
</evidence>
<evidence type="ECO:0000256" key="1">
    <source>
        <dbReference type="ARBA" id="ARBA00022722"/>
    </source>
</evidence>
<keyword evidence="5" id="KW-0456">Lyase</keyword>
<keyword evidence="1" id="KW-0540">Nuclease</keyword>
<feature type="chain" id="PRO_5034832431" evidence="6">
    <location>
        <begin position="19"/>
        <end position="132"/>
    </location>
</feature>
<dbReference type="GO" id="GO:0016829">
    <property type="term" value="F:lyase activity"/>
    <property type="evidence" value="ECO:0007669"/>
    <property type="project" value="UniProtKB-KW"/>
</dbReference>
<dbReference type="Gene3D" id="3.10.450.30">
    <property type="entry name" value="Microbial ribonucleases"/>
    <property type="match status" value="1"/>
</dbReference>
<evidence type="ECO:0000256" key="4">
    <source>
        <dbReference type="ARBA" id="ARBA00023157"/>
    </source>
</evidence>
<dbReference type="Proteomes" id="UP000663843">
    <property type="component" value="Unassembled WGS sequence"/>
</dbReference>
<accession>A0A8H3B8X4</accession>
<dbReference type="GO" id="GO:0004521">
    <property type="term" value="F:RNA endonuclease activity"/>
    <property type="evidence" value="ECO:0007669"/>
    <property type="project" value="InterPro"/>
</dbReference>
<dbReference type="Pfam" id="PF00545">
    <property type="entry name" value="Ribonuclease"/>
    <property type="match status" value="1"/>
</dbReference>
<proteinExistence type="predicted"/>
<evidence type="ECO:0000256" key="3">
    <source>
        <dbReference type="ARBA" id="ARBA00022801"/>
    </source>
</evidence>